<dbReference type="InterPro" id="IPR010512">
    <property type="entry name" value="DUF1091"/>
</dbReference>
<evidence type="ECO:0000313" key="1">
    <source>
        <dbReference type="EMBL" id="KAG5668570.1"/>
    </source>
</evidence>
<reference evidence="1" key="1">
    <citation type="submission" date="2021-03" db="EMBL/GenBank/DDBJ databases">
        <title>Chromosome level genome of the anhydrobiotic midge Polypedilum vanderplanki.</title>
        <authorList>
            <person name="Yoshida Y."/>
            <person name="Kikawada T."/>
            <person name="Gusev O."/>
        </authorList>
    </citation>
    <scope>NUCLEOTIDE SEQUENCE</scope>
    <source>
        <strain evidence="1">NIAS01</strain>
        <tissue evidence="1">Whole body or cell culture</tissue>
    </source>
</reference>
<dbReference type="AlphaFoldDB" id="A0A9J6BFS9"/>
<proteinExistence type="predicted"/>
<organism evidence="1 2">
    <name type="scientific">Polypedilum vanderplanki</name>
    <name type="common">Sleeping chironomid midge</name>
    <dbReference type="NCBI Taxonomy" id="319348"/>
    <lineage>
        <taxon>Eukaryota</taxon>
        <taxon>Metazoa</taxon>
        <taxon>Ecdysozoa</taxon>
        <taxon>Arthropoda</taxon>
        <taxon>Hexapoda</taxon>
        <taxon>Insecta</taxon>
        <taxon>Pterygota</taxon>
        <taxon>Neoptera</taxon>
        <taxon>Endopterygota</taxon>
        <taxon>Diptera</taxon>
        <taxon>Nematocera</taxon>
        <taxon>Chironomoidea</taxon>
        <taxon>Chironomidae</taxon>
        <taxon>Chironominae</taxon>
        <taxon>Polypedilum</taxon>
        <taxon>Polypedilum</taxon>
    </lineage>
</organism>
<dbReference type="Pfam" id="PF06477">
    <property type="entry name" value="DUF1091"/>
    <property type="match status" value="1"/>
</dbReference>
<comment type="caution">
    <text evidence="1">The sequence shown here is derived from an EMBL/GenBank/DDBJ whole genome shotgun (WGS) entry which is preliminary data.</text>
</comment>
<gene>
    <name evidence="1" type="ORF">PVAND_016507</name>
</gene>
<evidence type="ECO:0000313" key="2">
    <source>
        <dbReference type="Proteomes" id="UP001107558"/>
    </source>
</evidence>
<protein>
    <submittedName>
        <fullName evidence="1">Uncharacterized protein</fullName>
    </submittedName>
</protein>
<keyword evidence="2" id="KW-1185">Reference proteome</keyword>
<sequence length="111" mass="13059">MQLKIFQFNANLFRQVDNEFIQIFKSPSFEWCSIVGTKKRPNPITKIFIEPLRKKFPALFQCPLIGNFSQLNFELDYKMMMMLPASTYKIVIKTFNKDEDNIVSLSVILKV</sequence>
<dbReference type="EMBL" id="JADBJN010000004">
    <property type="protein sequence ID" value="KAG5668570.1"/>
    <property type="molecule type" value="Genomic_DNA"/>
</dbReference>
<accession>A0A9J6BFS9</accession>
<name>A0A9J6BFS9_POLVA</name>
<dbReference type="Proteomes" id="UP001107558">
    <property type="component" value="Chromosome 4"/>
</dbReference>